<dbReference type="InterPro" id="IPR016181">
    <property type="entry name" value="Acyl_CoA_acyltransferase"/>
</dbReference>
<reference evidence="4 5" key="1">
    <citation type="submission" date="2016-02" db="EMBL/GenBank/DDBJ databases">
        <title>Genome sequencing of a beta-galactosidase producing bacteria Rhizobium sp. 59.</title>
        <authorList>
            <person name="Wang D."/>
            <person name="Kot W."/>
            <person name="Qin Y."/>
            <person name="Hansen L."/>
            <person name="Naqvi K."/>
            <person name="Rensing C."/>
        </authorList>
    </citation>
    <scope>NUCLEOTIDE SEQUENCE [LARGE SCALE GENOMIC DNA]</scope>
    <source>
        <strain evidence="4 5">59</strain>
    </source>
</reference>
<name>A0A657LRE2_9HYPH</name>
<proteinExistence type="predicted"/>
<dbReference type="PANTHER" id="PTHR13947">
    <property type="entry name" value="GNAT FAMILY N-ACETYLTRANSFERASE"/>
    <property type="match status" value="1"/>
</dbReference>
<dbReference type="SUPFAM" id="SSF46785">
    <property type="entry name" value="Winged helix' DNA-binding domain"/>
    <property type="match status" value="1"/>
</dbReference>
<evidence type="ECO:0000259" key="3">
    <source>
        <dbReference type="PROSITE" id="PS51186"/>
    </source>
</evidence>
<keyword evidence="1" id="KW-0808">Transferase</keyword>
<dbReference type="InterPro" id="IPR000182">
    <property type="entry name" value="GNAT_dom"/>
</dbReference>
<evidence type="ECO:0000313" key="5">
    <source>
        <dbReference type="Proteomes" id="UP000182661"/>
    </source>
</evidence>
<protein>
    <submittedName>
        <fullName evidence="4">MarR family transcriptional regulator</fullName>
    </submittedName>
</protein>
<feature type="domain" description="HTH marR-type" evidence="2">
    <location>
        <begin position="1"/>
        <end position="145"/>
    </location>
</feature>
<dbReference type="PROSITE" id="PS50995">
    <property type="entry name" value="HTH_MARR_2"/>
    <property type="match status" value="1"/>
</dbReference>
<feature type="domain" description="N-acetyltransferase" evidence="3">
    <location>
        <begin position="170"/>
        <end position="307"/>
    </location>
</feature>
<dbReference type="Proteomes" id="UP000182661">
    <property type="component" value="Unassembled WGS sequence"/>
</dbReference>
<dbReference type="Gene3D" id="1.10.10.10">
    <property type="entry name" value="Winged helix-like DNA-binding domain superfamily/Winged helix DNA-binding domain"/>
    <property type="match status" value="1"/>
</dbReference>
<dbReference type="InterPro" id="IPR036390">
    <property type="entry name" value="WH_DNA-bd_sf"/>
</dbReference>
<dbReference type="GO" id="GO:0003700">
    <property type="term" value="F:DNA-binding transcription factor activity"/>
    <property type="evidence" value="ECO:0007669"/>
    <property type="project" value="InterPro"/>
</dbReference>
<dbReference type="InterPro" id="IPR036388">
    <property type="entry name" value="WH-like_DNA-bd_sf"/>
</dbReference>
<sequence length="313" mass="34583">MTTPADPKSDLATIEAVRSFNRFYTNQLGLIGRAFLDSPYSLTEARILFELNARPAPVARQIAEDLQLDTAYLSRTLKAFREKGLLTTQPDPADKRSQTIALTPKGRAEAADLADRSRRQVAQQLLGLSADQRQTMESAMATLATLLAPSEAVTPVYAIRAHQPGDIGWVIHRQMRLYAAEYGWNSGYEALIARITSDFLAAFNPGREYCWIAEKDGTIAGSVFLVDGGDNVAKLRLLYVEPFARGLGIGKALVRACIGFAREAGYTSLTLWTNDILVTARRLYEAEGFVLVAEEPHHSFGMDLNGQTWQRDL</sequence>
<dbReference type="OrthoDB" id="273614at2"/>
<evidence type="ECO:0000313" key="4">
    <source>
        <dbReference type="EMBL" id="OJF96070.1"/>
    </source>
</evidence>
<dbReference type="PROSITE" id="PS51186">
    <property type="entry name" value="GNAT"/>
    <property type="match status" value="1"/>
</dbReference>
<dbReference type="InterPro" id="IPR050769">
    <property type="entry name" value="NAT_camello-type"/>
</dbReference>
<dbReference type="CDD" id="cd04301">
    <property type="entry name" value="NAT_SF"/>
    <property type="match status" value="1"/>
</dbReference>
<dbReference type="Pfam" id="PF00583">
    <property type="entry name" value="Acetyltransf_1"/>
    <property type="match status" value="1"/>
</dbReference>
<evidence type="ECO:0000256" key="1">
    <source>
        <dbReference type="ARBA" id="ARBA00022679"/>
    </source>
</evidence>
<dbReference type="Pfam" id="PF01047">
    <property type="entry name" value="MarR"/>
    <property type="match status" value="1"/>
</dbReference>
<dbReference type="SMART" id="SM00347">
    <property type="entry name" value="HTH_MARR"/>
    <property type="match status" value="1"/>
</dbReference>
<dbReference type="SUPFAM" id="SSF55729">
    <property type="entry name" value="Acyl-CoA N-acyltransferases (Nat)"/>
    <property type="match status" value="1"/>
</dbReference>
<gene>
    <name evidence="4" type="ORF">AX760_18550</name>
</gene>
<dbReference type="InterPro" id="IPR000835">
    <property type="entry name" value="HTH_MarR-typ"/>
</dbReference>
<dbReference type="EMBL" id="LSRP01000090">
    <property type="protein sequence ID" value="OJF96070.1"/>
    <property type="molecule type" value="Genomic_DNA"/>
</dbReference>
<dbReference type="Gene3D" id="3.40.630.30">
    <property type="match status" value="1"/>
</dbReference>
<dbReference type="AlphaFoldDB" id="A0A657LRE2"/>
<accession>A0A657LRE2</accession>
<evidence type="ECO:0000259" key="2">
    <source>
        <dbReference type="PROSITE" id="PS50995"/>
    </source>
</evidence>
<dbReference type="GO" id="GO:0008080">
    <property type="term" value="F:N-acetyltransferase activity"/>
    <property type="evidence" value="ECO:0007669"/>
    <property type="project" value="InterPro"/>
</dbReference>
<keyword evidence="5" id="KW-1185">Reference proteome</keyword>
<dbReference type="PANTHER" id="PTHR13947:SF37">
    <property type="entry name" value="LD18367P"/>
    <property type="match status" value="1"/>
</dbReference>
<dbReference type="RefSeq" id="WP_071833599.1">
    <property type="nucleotide sequence ID" value="NZ_LSRP01000090.1"/>
</dbReference>
<comment type="caution">
    <text evidence="4">The sequence shown here is derived from an EMBL/GenBank/DDBJ whole genome shotgun (WGS) entry which is preliminary data.</text>
</comment>
<organism evidence="4 5">
    <name type="scientific">Pararhizobium antarcticum</name>
    <dbReference type="NCBI Taxonomy" id="1798805"/>
    <lineage>
        <taxon>Bacteria</taxon>
        <taxon>Pseudomonadati</taxon>
        <taxon>Pseudomonadota</taxon>
        <taxon>Alphaproteobacteria</taxon>
        <taxon>Hyphomicrobiales</taxon>
        <taxon>Rhizobiaceae</taxon>
        <taxon>Rhizobium/Agrobacterium group</taxon>
        <taxon>Pararhizobium</taxon>
    </lineage>
</organism>